<evidence type="ECO:0000313" key="2">
    <source>
        <dbReference type="EMBL" id="RGR35385.1"/>
    </source>
</evidence>
<organism evidence="2 3">
    <name type="scientific">Phocaeicola vulgatus</name>
    <name type="common">Bacteroides vulgatus</name>
    <dbReference type="NCBI Taxonomy" id="821"/>
    <lineage>
        <taxon>Bacteria</taxon>
        <taxon>Pseudomonadati</taxon>
        <taxon>Bacteroidota</taxon>
        <taxon>Bacteroidia</taxon>
        <taxon>Bacteroidales</taxon>
        <taxon>Bacteroidaceae</taxon>
        <taxon>Phocaeicola</taxon>
    </lineage>
</organism>
<sequence>MILNILNYLIVIATLFFGYRIYISRKQGKKFTEIKPLLVSFFACIVLLWAITVFTAFYN</sequence>
<dbReference type="Proteomes" id="UP000266497">
    <property type="component" value="Unassembled WGS sequence"/>
</dbReference>
<keyword evidence="1" id="KW-0812">Transmembrane</keyword>
<feature type="transmembrane region" description="Helical" evidence="1">
    <location>
        <begin position="36"/>
        <end position="58"/>
    </location>
</feature>
<protein>
    <submittedName>
        <fullName evidence="2">Uncharacterized protein</fullName>
    </submittedName>
</protein>
<gene>
    <name evidence="2" type="ORF">DWY53_17095</name>
</gene>
<accession>A0A395UJC8</accession>
<evidence type="ECO:0000313" key="3">
    <source>
        <dbReference type="Proteomes" id="UP000266497"/>
    </source>
</evidence>
<dbReference type="AlphaFoldDB" id="A0A395UJC8"/>
<feature type="transmembrane region" description="Helical" evidence="1">
    <location>
        <begin position="6"/>
        <end position="24"/>
    </location>
</feature>
<keyword evidence="1" id="KW-1133">Transmembrane helix</keyword>
<dbReference type="EMBL" id="QRUD01000056">
    <property type="protein sequence ID" value="RGR35385.1"/>
    <property type="molecule type" value="Genomic_DNA"/>
</dbReference>
<comment type="caution">
    <text evidence="2">The sequence shown here is derived from an EMBL/GenBank/DDBJ whole genome shotgun (WGS) entry which is preliminary data.</text>
</comment>
<evidence type="ECO:0000256" key="1">
    <source>
        <dbReference type="SAM" id="Phobius"/>
    </source>
</evidence>
<keyword evidence="1" id="KW-0472">Membrane</keyword>
<proteinExistence type="predicted"/>
<name>A0A395UJC8_PHOVU</name>
<reference evidence="2 3" key="1">
    <citation type="submission" date="2018-08" db="EMBL/GenBank/DDBJ databases">
        <title>A genome reference for cultivated species of the human gut microbiota.</title>
        <authorList>
            <person name="Zou Y."/>
            <person name="Xue W."/>
            <person name="Luo G."/>
        </authorList>
    </citation>
    <scope>NUCLEOTIDE SEQUENCE [LARGE SCALE GENOMIC DNA]</scope>
    <source>
        <strain evidence="2 3">AF25-30LB</strain>
    </source>
</reference>